<dbReference type="GO" id="GO:0016757">
    <property type="term" value="F:glycosyltransferase activity"/>
    <property type="evidence" value="ECO:0007669"/>
    <property type="project" value="UniProtKB-KW"/>
</dbReference>
<protein>
    <recommendedName>
        <fullName evidence="5">Glycosyltransferase subfamily 4-like N-terminal domain-containing protein</fullName>
    </recommendedName>
</protein>
<dbReference type="EMBL" id="CP042582">
    <property type="protein sequence ID" value="QEX21178.1"/>
    <property type="molecule type" value="Genomic_DNA"/>
</dbReference>
<sequence length="396" mass="43947">MTSSHPGHPRAVVWGTYDLGKPRTRILIRGLREAGVPLTECHAEIWAGVEDKASLKSASQILRRLAKMLVAYPWLIWRYLRLPRHDVVIVGYMGHLDVLLLWPWARLRGNPVIWDAFLSLYETVVEDRAMLSPRHPLARLLWFWDWLACRAADRVLLDTAAHARWFESCFGLRSGRTASVFVGVEPEAFPPLALPSPKRPETPRRILFYGQFIALHGIDSIIDAAARSDPREFAWTLIGTGQEAARIRARLAARPIPHLEWIEWVPYGELRERIAQADICLGIFGQSGKAARVIPNKAFQIVAAGRPLVSRDSPAMREWIGKGQAGIRLVASGDPEALLAGIRDLVASGETALDPSAFQRLRTPIAPAAIGSRLLALMRGLTDAASRGAGMEISRS</sequence>
<dbReference type="SUPFAM" id="SSF53756">
    <property type="entry name" value="UDP-Glycosyltransferase/glycogen phosphorylase"/>
    <property type="match status" value="1"/>
</dbReference>
<keyword evidence="4" id="KW-1185">Reference proteome</keyword>
<keyword evidence="2" id="KW-0808">Transferase</keyword>
<evidence type="ECO:0000313" key="3">
    <source>
        <dbReference type="EMBL" id="QEX21178.1"/>
    </source>
</evidence>
<accession>A0A5J6MU65</accession>
<evidence type="ECO:0008006" key="5">
    <source>
        <dbReference type="Google" id="ProtNLM"/>
    </source>
</evidence>
<evidence type="ECO:0000256" key="2">
    <source>
        <dbReference type="ARBA" id="ARBA00022679"/>
    </source>
</evidence>
<dbReference type="RefSeq" id="WP_151115521.1">
    <property type="nucleotide sequence ID" value="NZ_CP042582.1"/>
</dbReference>
<dbReference type="Gene3D" id="3.40.50.2000">
    <property type="entry name" value="Glycogen Phosphorylase B"/>
    <property type="match status" value="1"/>
</dbReference>
<evidence type="ECO:0000313" key="4">
    <source>
        <dbReference type="Proteomes" id="UP000325797"/>
    </source>
</evidence>
<dbReference type="Proteomes" id="UP000325797">
    <property type="component" value="Chromosome"/>
</dbReference>
<dbReference type="KEGG" id="hadh:FRZ61_11000"/>
<dbReference type="OrthoDB" id="9790710at2"/>
<reference evidence="3 4" key="1">
    <citation type="submission" date="2019-08" db="EMBL/GenBank/DDBJ databases">
        <title>Hyperibacter terrae gen. nov., sp. nov. and Hyperibacter viscosus sp. nov., two new members in the family Rhodospirillaceae isolated from the rhizosphere of Hypericum perforatum.</title>
        <authorList>
            <person name="Noviana Z."/>
        </authorList>
    </citation>
    <scope>NUCLEOTIDE SEQUENCE [LARGE SCALE GENOMIC DNA]</scope>
    <source>
        <strain evidence="3 4">R5959</strain>
    </source>
</reference>
<dbReference type="PANTHER" id="PTHR12526">
    <property type="entry name" value="GLYCOSYLTRANSFERASE"/>
    <property type="match status" value="1"/>
</dbReference>
<keyword evidence="1" id="KW-0328">Glycosyltransferase</keyword>
<gene>
    <name evidence="3" type="ORF">FRZ61_11000</name>
</gene>
<organism evidence="3 4">
    <name type="scientific">Hypericibacter adhaerens</name>
    <dbReference type="NCBI Taxonomy" id="2602016"/>
    <lineage>
        <taxon>Bacteria</taxon>
        <taxon>Pseudomonadati</taxon>
        <taxon>Pseudomonadota</taxon>
        <taxon>Alphaproteobacteria</taxon>
        <taxon>Rhodospirillales</taxon>
        <taxon>Dongiaceae</taxon>
        <taxon>Hypericibacter</taxon>
    </lineage>
</organism>
<evidence type="ECO:0000256" key="1">
    <source>
        <dbReference type="ARBA" id="ARBA00022676"/>
    </source>
</evidence>
<proteinExistence type="predicted"/>
<dbReference type="AlphaFoldDB" id="A0A5J6MU65"/>
<dbReference type="PANTHER" id="PTHR12526:SF510">
    <property type="entry name" value="D-INOSITOL 3-PHOSPHATE GLYCOSYLTRANSFERASE"/>
    <property type="match status" value="1"/>
</dbReference>
<name>A0A5J6MU65_9PROT</name>
<dbReference type="Pfam" id="PF13692">
    <property type="entry name" value="Glyco_trans_1_4"/>
    <property type="match status" value="1"/>
</dbReference>